<dbReference type="WBParaSite" id="ACAC_0000520001-mRNA-1">
    <property type="protein sequence ID" value="ACAC_0000520001-mRNA-1"/>
    <property type="gene ID" value="ACAC_0000520001"/>
</dbReference>
<feature type="compositionally biased region" description="Acidic residues" evidence="1">
    <location>
        <begin position="71"/>
        <end position="89"/>
    </location>
</feature>
<reference evidence="3" key="2">
    <citation type="submission" date="2017-02" db="UniProtKB">
        <authorList>
            <consortium name="WormBaseParasite"/>
        </authorList>
    </citation>
    <scope>IDENTIFICATION</scope>
</reference>
<proteinExistence type="predicted"/>
<sequence length="172" mass="18834">MLILHQFTDVKKDGSTRIARVRPVQIHAWRMELNALVMVIANVGNAFAMKGSMEPSAARPMRYSTVTTSIPEEEETPEDGLSENNEAEEKIEDTVSISLACRFIVSSLYKPVCVLLKADTDEKIEHDDTTAPAPETTENDDSPEPGTPEEATSASNIISVSRFTTLIALALI</sequence>
<protein>
    <submittedName>
        <fullName evidence="3">SAG family member</fullName>
    </submittedName>
</protein>
<feature type="region of interest" description="Disordered" evidence="1">
    <location>
        <begin position="68"/>
        <end position="89"/>
    </location>
</feature>
<evidence type="ECO:0000313" key="3">
    <source>
        <dbReference type="WBParaSite" id="ACAC_0000520001-mRNA-1"/>
    </source>
</evidence>
<reference evidence="2" key="1">
    <citation type="submission" date="2012-09" db="EMBL/GenBank/DDBJ databases">
        <authorList>
            <person name="Martin A.A."/>
        </authorList>
    </citation>
    <scope>NUCLEOTIDE SEQUENCE</scope>
</reference>
<organism evidence="2 3">
    <name type="scientific">Angiostrongylus cantonensis</name>
    <name type="common">Rat lungworm</name>
    <dbReference type="NCBI Taxonomy" id="6313"/>
    <lineage>
        <taxon>Eukaryota</taxon>
        <taxon>Metazoa</taxon>
        <taxon>Ecdysozoa</taxon>
        <taxon>Nematoda</taxon>
        <taxon>Chromadorea</taxon>
        <taxon>Rhabditida</taxon>
        <taxon>Rhabditina</taxon>
        <taxon>Rhabditomorpha</taxon>
        <taxon>Strongyloidea</taxon>
        <taxon>Metastrongylidae</taxon>
        <taxon>Angiostrongylus</taxon>
    </lineage>
</organism>
<evidence type="ECO:0000313" key="2">
    <source>
        <dbReference type="Proteomes" id="UP000035642"/>
    </source>
</evidence>
<keyword evidence="2" id="KW-1185">Reference proteome</keyword>
<dbReference type="AlphaFoldDB" id="A0A0K0D555"/>
<accession>A0A0K0D555</accession>
<evidence type="ECO:0000256" key="1">
    <source>
        <dbReference type="SAM" id="MobiDB-lite"/>
    </source>
</evidence>
<name>A0A0K0D555_ANGCA</name>
<dbReference type="Proteomes" id="UP000035642">
    <property type="component" value="Unassembled WGS sequence"/>
</dbReference>
<feature type="region of interest" description="Disordered" evidence="1">
    <location>
        <begin position="124"/>
        <end position="155"/>
    </location>
</feature>